<proteinExistence type="predicted"/>
<dbReference type="AlphaFoldDB" id="A0A4D6NRM6"/>
<evidence type="ECO:0000313" key="2">
    <source>
        <dbReference type="Proteomes" id="UP000501690"/>
    </source>
</evidence>
<accession>A0A4D6NRM6</accession>
<dbReference type="Proteomes" id="UP000501690">
    <property type="component" value="Linkage Group LG11"/>
</dbReference>
<name>A0A4D6NRM6_VIGUN</name>
<protein>
    <submittedName>
        <fullName evidence="1">Uncharacterized protein</fullName>
    </submittedName>
</protein>
<sequence>MLLPLRCEVGVVAATRYKVGVAAARCKVGVVVARCEAAAARCKIRRQRCRETRHCDRGRCCCSCHYHHKVCSFFPHYLEGISTVTIGRDCIAEIAAPSRVVIYNSDPTRSLKIAYFKWSGIGEDAKDCRLVRSYVLGRDFDNDWVRFWKEPIFEPKQKTGKRKVKVGTQLTWRETHYRLGGKEEFTKTVAELFASVVEGERVPVF</sequence>
<organism evidence="1 2">
    <name type="scientific">Vigna unguiculata</name>
    <name type="common">Cowpea</name>
    <dbReference type="NCBI Taxonomy" id="3917"/>
    <lineage>
        <taxon>Eukaryota</taxon>
        <taxon>Viridiplantae</taxon>
        <taxon>Streptophyta</taxon>
        <taxon>Embryophyta</taxon>
        <taxon>Tracheophyta</taxon>
        <taxon>Spermatophyta</taxon>
        <taxon>Magnoliopsida</taxon>
        <taxon>eudicotyledons</taxon>
        <taxon>Gunneridae</taxon>
        <taxon>Pentapetalae</taxon>
        <taxon>rosids</taxon>
        <taxon>fabids</taxon>
        <taxon>Fabales</taxon>
        <taxon>Fabaceae</taxon>
        <taxon>Papilionoideae</taxon>
        <taxon>50 kb inversion clade</taxon>
        <taxon>NPAAA clade</taxon>
        <taxon>indigoferoid/millettioid clade</taxon>
        <taxon>Phaseoleae</taxon>
        <taxon>Vigna</taxon>
    </lineage>
</organism>
<dbReference type="EMBL" id="CP039355">
    <property type="protein sequence ID" value="QCE15139.1"/>
    <property type="molecule type" value="Genomic_DNA"/>
</dbReference>
<evidence type="ECO:0000313" key="1">
    <source>
        <dbReference type="EMBL" id="QCE15139.1"/>
    </source>
</evidence>
<keyword evidence="2" id="KW-1185">Reference proteome</keyword>
<gene>
    <name evidence="1" type="ORF">DEO72_LG11g2148</name>
</gene>
<reference evidence="1 2" key="1">
    <citation type="submission" date="2019-04" db="EMBL/GenBank/DDBJ databases">
        <title>An improved genome assembly and genetic linkage map for asparagus bean, Vigna unguiculata ssp. sesquipedialis.</title>
        <authorList>
            <person name="Xia Q."/>
            <person name="Zhang R."/>
            <person name="Dong Y."/>
        </authorList>
    </citation>
    <scope>NUCLEOTIDE SEQUENCE [LARGE SCALE GENOMIC DNA]</scope>
    <source>
        <tissue evidence="1">Leaf</tissue>
    </source>
</reference>